<proteinExistence type="predicted"/>
<reference evidence="1 2" key="1">
    <citation type="journal article" date="2022" name="Plant J.">
        <title>Chromosome-level genome of Camellia lanceoleosa provides a valuable resource for understanding genome evolution and self-incompatibility.</title>
        <authorList>
            <person name="Gong W."/>
            <person name="Xiao S."/>
            <person name="Wang L."/>
            <person name="Liao Z."/>
            <person name="Chang Y."/>
            <person name="Mo W."/>
            <person name="Hu G."/>
            <person name="Li W."/>
            <person name="Zhao G."/>
            <person name="Zhu H."/>
            <person name="Hu X."/>
            <person name="Ji K."/>
            <person name="Xiang X."/>
            <person name="Song Q."/>
            <person name="Yuan D."/>
            <person name="Jin S."/>
            <person name="Zhang L."/>
        </authorList>
    </citation>
    <scope>NUCLEOTIDE SEQUENCE [LARGE SCALE GENOMIC DNA]</scope>
    <source>
        <strain evidence="1">SQ_2022a</strain>
    </source>
</reference>
<gene>
    <name evidence="1" type="ORF">LOK49_LG04G00330</name>
</gene>
<dbReference type="Proteomes" id="UP001060215">
    <property type="component" value="Chromosome 2"/>
</dbReference>
<dbReference type="EMBL" id="CM045759">
    <property type="protein sequence ID" value="KAI8018182.1"/>
    <property type="molecule type" value="Genomic_DNA"/>
</dbReference>
<evidence type="ECO:0000313" key="2">
    <source>
        <dbReference type="Proteomes" id="UP001060215"/>
    </source>
</evidence>
<organism evidence="1 2">
    <name type="scientific">Camellia lanceoleosa</name>
    <dbReference type="NCBI Taxonomy" id="1840588"/>
    <lineage>
        <taxon>Eukaryota</taxon>
        <taxon>Viridiplantae</taxon>
        <taxon>Streptophyta</taxon>
        <taxon>Embryophyta</taxon>
        <taxon>Tracheophyta</taxon>
        <taxon>Spermatophyta</taxon>
        <taxon>Magnoliopsida</taxon>
        <taxon>eudicotyledons</taxon>
        <taxon>Gunneridae</taxon>
        <taxon>Pentapetalae</taxon>
        <taxon>asterids</taxon>
        <taxon>Ericales</taxon>
        <taxon>Theaceae</taxon>
        <taxon>Camellia</taxon>
    </lineage>
</organism>
<comment type="caution">
    <text evidence="1">The sequence shown here is derived from an EMBL/GenBank/DDBJ whole genome shotgun (WGS) entry which is preliminary data.</text>
</comment>
<accession>A0ACC0HX92</accession>
<name>A0ACC0HX92_9ERIC</name>
<evidence type="ECO:0000313" key="1">
    <source>
        <dbReference type="EMBL" id="KAI8018182.1"/>
    </source>
</evidence>
<keyword evidence="2" id="KW-1185">Reference proteome</keyword>
<protein>
    <submittedName>
        <fullName evidence="1">Uncharacterized protein</fullName>
    </submittedName>
</protein>
<sequence length="425" mass="47151">MLFYVRDRRNFASKKLDVVQKESMVINAMGNNTLSNFNQGLKEIVQNRPIDKRVDSVDSSDKTSQKIDNEVSLQEHDENAFQKIDSLRSSNWLSCENSQESALDDCGLRMGVIESEDLSSPGMIHMSLHQETLDHKPLRKLKRKLQKCQVTGMHLGSSILFGISLSLRKKKHKKIEQCTVKIKNLTKQHLLEGQCSPTDLRPSTSERTRMLFLGGTLHSQRKGLKCGSSLKDNSAVANNVKSSNYDLVQEGIIHEEFRDKLGENGSKESRRDSLENGFMSMLTRGLDETIVACWDGLERTLSQITESSGVETISIGYVADECSELTQEITYPHTACWSGSVLAAAVVICWSSSWCLILSGLKWAGVVAGIVVVLNHVLSAVVLQKKELFCSTSGHLAAGELWAIIGLWAGLFYLWSVLLNSAALS</sequence>